<dbReference type="PANTHER" id="PTHR24047:SF32">
    <property type="entry name" value="FI01909P-RELATED"/>
    <property type="match status" value="1"/>
</dbReference>
<dbReference type="Proteomes" id="UP000037069">
    <property type="component" value="Unassembled WGS sequence"/>
</dbReference>
<organism evidence="4 5">
    <name type="scientific">Lucilia cuprina</name>
    <name type="common">Green bottle fly</name>
    <name type="synonym">Australian sheep blowfly</name>
    <dbReference type="NCBI Taxonomy" id="7375"/>
    <lineage>
        <taxon>Eukaryota</taxon>
        <taxon>Metazoa</taxon>
        <taxon>Ecdysozoa</taxon>
        <taxon>Arthropoda</taxon>
        <taxon>Hexapoda</taxon>
        <taxon>Insecta</taxon>
        <taxon>Pterygota</taxon>
        <taxon>Neoptera</taxon>
        <taxon>Endopterygota</taxon>
        <taxon>Diptera</taxon>
        <taxon>Brachycera</taxon>
        <taxon>Muscomorpha</taxon>
        <taxon>Oestroidea</taxon>
        <taxon>Calliphoridae</taxon>
        <taxon>Luciliinae</taxon>
        <taxon>Lucilia</taxon>
    </lineage>
</organism>
<gene>
    <name evidence="4" type="ORF">FF38_00046</name>
</gene>
<feature type="region of interest" description="Disordered" evidence="1">
    <location>
        <begin position="76"/>
        <end position="128"/>
    </location>
</feature>
<keyword evidence="2" id="KW-1133">Transmembrane helix</keyword>
<dbReference type="EMBL" id="JRES01001649">
    <property type="protein sequence ID" value="KNC21191.1"/>
    <property type="molecule type" value="Genomic_DNA"/>
</dbReference>
<keyword evidence="2" id="KW-0472">Membrane</keyword>
<accession>A0A0L0BMC0</accession>
<dbReference type="SUPFAM" id="SSF57184">
    <property type="entry name" value="Growth factor receptor domain"/>
    <property type="match status" value="1"/>
</dbReference>
<dbReference type="AlphaFoldDB" id="A0A0L0BMC0"/>
<keyword evidence="5" id="KW-1185">Reference proteome</keyword>
<dbReference type="OrthoDB" id="10268124at2759"/>
<protein>
    <recommendedName>
        <fullName evidence="3">EGF-like domain-containing protein</fullName>
    </recommendedName>
</protein>
<keyword evidence="2" id="KW-0812">Transmembrane</keyword>
<reference evidence="4 5" key="1">
    <citation type="journal article" date="2015" name="Nat. Commun.">
        <title>Lucilia cuprina genome unlocks parasitic fly biology to underpin future interventions.</title>
        <authorList>
            <person name="Anstead C.A."/>
            <person name="Korhonen P.K."/>
            <person name="Young N.D."/>
            <person name="Hall R.S."/>
            <person name="Jex A.R."/>
            <person name="Murali S.C."/>
            <person name="Hughes D.S."/>
            <person name="Lee S.F."/>
            <person name="Perry T."/>
            <person name="Stroehlein A.J."/>
            <person name="Ansell B.R."/>
            <person name="Breugelmans B."/>
            <person name="Hofmann A."/>
            <person name="Qu J."/>
            <person name="Dugan S."/>
            <person name="Lee S.L."/>
            <person name="Chao H."/>
            <person name="Dinh H."/>
            <person name="Han Y."/>
            <person name="Doddapaneni H.V."/>
            <person name="Worley K.C."/>
            <person name="Muzny D.M."/>
            <person name="Ioannidis P."/>
            <person name="Waterhouse R.M."/>
            <person name="Zdobnov E.M."/>
            <person name="James P.J."/>
            <person name="Bagnall N.H."/>
            <person name="Kotze A.C."/>
            <person name="Gibbs R.A."/>
            <person name="Richards S."/>
            <person name="Batterham P."/>
            <person name="Gasser R.B."/>
        </authorList>
    </citation>
    <scope>NUCLEOTIDE SEQUENCE [LARGE SCALE GENOMIC DNA]</scope>
    <source>
        <strain evidence="4 5">LS</strain>
        <tissue evidence="4">Full body</tissue>
    </source>
</reference>
<evidence type="ECO:0000313" key="5">
    <source>
        <dbReference type="Proteomes" id="UP000037069"/>
    </source>
</evidence>
<feature type="transmembrane region" description="Helical" evidence="2">
    <location>
        <begin position="6"/>
        <end position="31"/>
    </location>
</feature>
<proteinExistence type="predicted"/>
<dbReference type="InterPro" id="IPR000742">
    <property type="entry name" value="EGF"/>
</dbReference>
<dbReference type="InterPro" id="IPR009030">
    <property type="entry name" value="Growth_fac_rcpt_cys_sf"/>
</dbReference>
<feature type="domain" description="EGF-like" evidence="3">
    <location>
        <begin position="329"/>
        <end position="342"/>
    </location>
</feature>
<dbReference type="PANTHER" id="PTHR24047">
    <property type="entry name" value="FI01909P-RELATED"/>
    <property type="match status" value="1"/>
</dbReference>
<name>A0A0L0BMC0_LUCCU</name>
<comment type="caution">
    <text evidence="4">The sequence shown here is derived from an EMBL/GenBank/DDBJ whole genome shotgun (WGS) entry which is preliminary data.</text>
</comment>
<evidence type="ECO:0000256" key="1">
    <source>
        <dbReference type="SAM" id="MobiDB-lite"/>
    </source>
</evidence>
<feature type="compositionally biased region" description="Low complexity" evidence="1">
    <location>
        <begin position="111"/>
        <end position="128"/>
    </location>
</feature>
<evidence type="ECO:0000313" key="4">
    <source>
        <dbReference type="EMBL" id="KNC21191.1"/>
    </source>
</evidence>
<evidence type="ECO:0000256" key="2">
    <source>
        <dbReference type="SAM" id="Phobius"/>
    </source>
</evidence>
<dbReference type="PROSITE" id="PS01186">
    <property type="entry name" value="EGF_2"/>
    <property type="match status" value="1"/>
</dbReference>
<sequence>MHRNNYIINVPVMAIIVALVLAQLQLIVMVLGAKHYNQPYGDILMEDNENEYQNSFDARNGMNRIEPRNRQRLGNSYQQPAVGYGGKYQNEYETPATGRRRGEREKSQYQNMDNTYYNRNNRNLGRNNPNGWMVSSSIVEEQQQHDNVTMENREDSLQHKCHIWVPMDALDKYPNAERKQDNKITGSVYIEICCKGYAPMRWRGRTLCRPICDNCQNGRCIAPGVCECYDEYVANDNGDCVFTCPMGCLNGHCYLDGTCQCDPGYKLDESRKFCRPICSKGCGNSRLHNCTEPEVCGCNKGYILTDNDCQPVCQPECGNGGTCQSPNNCLCAPGFDKKDGVCQADCYQKCDNGICYSRNRCICNPGYTYHERSTQCIPK</sequence>
<dbReference type="InterPro" id="IPR053255">
    <property type="entry name" value="EGF-like_domain"/>
</dbReference>
<evidence type="ECO:0000259" key="3">
    <source>
        <dbReference type="PROSITE" id="PS01186"/>
    </source>
</evidence>
<dbReference type="SMART" id="SM00181">
    <property type="entry name" value="EGF"/>
    <property type="match status" value="5"/>
</dbReference>
<dbReference type="Gene3D" id="2.10.25.10">
    <property type="entry name" value="Laminin"/>
    <property type="match status" value="3"/>
</dbReference>
<dbReference type="OMA" id="YIEICCK"/>